<dbReference type="GO" id="GO:0009435">
    <property type="term" value="P:NAD+ biosynthetic process"/>
    <property type="evidence" value="ECO:0007669"/>
    <property type="project" value="UniProtKB-UniPathway"/>
</dbReference>
<accession>A0A0S4XQ93</accession>
<feature type="domain" description="Quinolinate phosphoribosyl transferase C-terminal" evidence="10">
    <location>
        <begin position="102"/>
        <end position="270"/>
    </location>
</feature>
<evidence type="ECO:0000256" key="8">
    <source>
        <dbReference type="ARBA" id="ARBA00033102"/>
    </source>
</evidence>
<dbReference type="Gene3D" id="3.20.20.70">
    <property type="entry name" value="Aldolase class I"/>
    <property type="match status" value="1"/>
</dbReference>
<reference evidence="12" key="1">
    <citation type="submission" date="2015-11" db="EMBL/GenBank/DDBJ databases">
        <authorList>
            <person name="Zhang Y."/>
            <person name="Guo Z."/>
        </authorList>
    </citation>
    <scope>NUCLEOTIDE SEQUENCE</scope>
    <source>
        <strain evidence="12">BN30871</strain>
    </source>
</reference>
<dbReference type="Gene3D" id="3.90.1170.20">
    <property type="entry name" value="Quinolinate phosphoribosyl transferase, N-terminal domain"/>
    <property type="match status" value="1"/>
</dbReference>
<dbReference type="InterPro" id="IPR022412">
    <property type="entry name" value="Quinolinate_PRibosylTrfase_N"/>
</dbReference>
<dbReference type="CDD" id="cd01572">
    <property type="entry name" value="QPRTase"/>
    <property type="match status" value="1"/>
</dbReference>
<dbReference type="GO" id="GO:0034213">
    <property type="term" value="P:quinolinate catabolic process"/>
    <property type="evidence" value="ECO:0007669"/>
    <property type="project" value="TreeGrafter"/>
</dbReference>
<dbReference type="GO" id="GO:0004514">
    <property type="term" value="F:nicotinate-nucleotide diphosphorylase (carboxylating) activity"/>
    <property type="evidence" value="ECO:0007669"/>
    <property type="project" value="UniProtKB-EC"/>
</dbReference>
<dbReference type="Pfam" id="PF01729">
    <property type="entry name" value="QRPTase_C"/>
    <property type="match status" value="1"/>
</dbReference>
<organism evidence="12">
    <name type="scientific">Sulfurovum sp. enrichment culture clone C5</name>
    <dbReference type="NCBI Taxonomy" id="497650"/>
    <lineage>
        <taxon>Bacteria</taxon>
        <taxon>Pseudomonadati</taxon>
        <taxon>Campylobacterota</taxon>
        <taxon>Epsilonproteobacteria</taxon>
        <taxon>Campylobacterales</taxon>
        <taxon>Sulfurovaceae</taxon>
        <taxon>Sulfurovum</taxon>
        <taxon>environmental samples</taxon>
    </lineage>
</organism>
<dbReference type="Pfam" id="PF02749">
    <property type="entry name" value="QRPTase_N"/>
    <property type="match status" value="1"/>
</dbReference>
<evidence type="ECO:0000256" key="1">
    <source>
        <dbReference type="ARBA" id="ARBA00003237"/>
    </source>
</evidence>
<dbReference type="InterPro" id="IPR037128">
    <property type="entry name" value="Quinolinate_PRibosylTase_N_sf"/>
</dbReference>
<evidence type="ECO:0000259" key="10">
    <source>
        <dbReference type="Pfam" id="PF01729"/>
    </source>
</evidence>
<dbReference type="UniPathway" id="UPA00253">
    <property type="reaction ID" value="UER00331"/>
</dbReference>
<gene>
    <name evidence="12" type="primary">nadC</name>
    <name evidence="12" type="ORF">BN3087_840008</name>
</gene>
<feature type="domain" description="Quinolinate phosphoribosyl transferase N-terminal" evidence="11">
    <location>
        <begin position="26"/>
        <end position="100"/>
    </location>
</feature>
<dbReference type="InterPro" id="IPR027277">
    <property type="entry name" value="NadC/ModD"/>
</dbReference>
<keyword evidence="7 9" id="KW-0808">Transferase</keyword>
<proteinExistence type="inferred from homology"/>
<dbReference type="SUPFAM" id="SSF51690">
    <property type="entry name" value="Nicotinate/Quinolinate PRTase C-terminal domain-like"/>
    <property type="match status" value="1"/>
</dbReference>
<dbReference type="PANTHER" id="PTHR32179:SF3">
    <property type="entry name" value="NICOTINATE-NUCLEOTIDE PYROPHOSPHORYLASE [CARBOXYLATING]"/>
    <property type="match status" value="1"/>
</dbReference>
<evidence type="ECO:0000256" key="5">
    <source>
        <dbReference type="ARBA" id="ARBA00022642"/>
    </source>
</evidence>
<evidence type="ECO:0000256" key="2">
    <source>
        <dbReference type="ARBA" id="ARBA00004893"/>
    </source>
</evidence>
<comment type="function">
    <text evidence="1">Involved in the catabolism of quinolinic acid (QA).</text>
</comment>
<dbReference type="InterPro" id="IPR002638">
    <property type="entry name" value="Quinolinate_PRibosylTrfase_C"/>
</dbReference>
<keyword evidence="6 9" id="KW-0328">Glycosyltransferase</keyword>
<dbReference type="EC" id="2.4.2.19" evidence="4"/>
<dbReference type="InterPro" id="IPR013785">
    <property type="entry name" value="Aldolase_TIM"/>
</dbReference>
<name>A0A0S4XQ93_9BACT</name>
<dbReference type="SUPFAM" id="SSF54675">
    <property type="entry name" value="Nicotinate/Quinolinate PRTase N-terminal domain-like"/>
    <property type="match status" value="1"/>
</dbReference>
<evidence type="ECO:0000259" key="11">
    <source>
        <dbReference type="Pfam" id="PF02749"/>
    </source>
</evidence>
<comment type="similarity">
    <text evidence="3 9">Belongs to the NadC/ModD family.</text>
</comment>
<dbReference type="GO" id="GO:0005737">
    <property type="term" value="C:cytoplasm"/>
    <property type="evidence" value="ECO:0007669"/>
    <property type="project" value="TreeGrafter"/>
</dbReference>
<dbReference type="EMBL" id="FAXN01000089">
    <property type="protein sequence ID" value="CUV66451.1"/>
    <property type="molecule type" value="Genomic_DNA"/>
</dbReference>
<evidence type="ECO:0000256" key="3">
    <source>
        <dbReference type="ARBA" id="ARBA00009400"/>
    </source>
</evidence>
<sequence>MHKESFIRSVVAEDIGRGDLFGFFGESKNVDGYILAKSNGVFAGKEYASVFTELYPITIEWLVEDGKEFFVGEKLLFIRGESKTILALERSILNIILHASSIATLTAKYTKALKGTNVRLLDTRKTRPMLRIFEKYAVRCGGGINHRMGLDDALMLKDTHLATIDDLPSYIKLARANIPFTTAIEIESESVESAKIAMQVGADIVMCDNMNMDDIKQVVNYKNANYPHVLIEASGNVTLDTIGEIAKTGVDAISTGSIIHQASWIDLSMKIEA</sequence>
<protein>
    <recommendedName>
        <fullName evidence="4">nicotinate-nucleotide diphosphorylase (carboxylating)</fullName>
        <ecNumber evidence="4">2.4.2.19</ecNumber>
    </recommendedName>
    <alternativeName>
        <fullName evidence="8">Quinolinate phosphoribosyltransferase [decarboxylating]</fullName>
    </alternativeName>
</protein>
<dbReference type="FunFam" id="3.20.20.70:FF:000030">
    <property type="entry name" value="Nicotinate-nucleotide pyrophosphorylase, carboxylating"/>
    <property type="match status" value="1"/>
</dbReference>
<dbReference type="PIRSF" id="PIRSF006250">
    <property type="entry name" value="NadC_ModD"/>
    <property type="match status" value="1"/>
</dbReference>
<evidence type="ECO:0000256" key="7">
    <source>
        <dbReference type="ARBA" id="ARBA00022679"/>
    </source>
</evidence>
<dbReference type="AlphaFoldDB" id="A0A0S4XQ93"/>
<dbReference type="NCBIfam" id="TIGR00078">
    <property type="entry name" value="nadC"/>
    <property type="match status" value="1"/>
</dbReference>
<keyword evidence="5" id="KW-0662">Pyridine nucleotide biosynthesis</keyword>
<comment type="pathway">
    <text evidence="2">Cofactor biosynthesis; NAD(+) biosynthesis; nicotinate D-ribonucleotide from quinolinate: step 1/1.</text>
</comment>
<dbReference type="InterPro" id="IPR036068">
    <property type="entry name" value="Nicotinate_pribotase-like_C"/>
</dbReference>
<dbReference type="PANTHER" id="PTHR32179">
    <property type="entry name" value="NICOTINATE-NUCLEOTIDE PYROPHOSPHORYLASE [CARBOXYLATING]"/>
    <property type="match status" value="1"/>
</dbReference>
<dbReference type="InterPro" id="IPR004393">
    <property type="entry name" value="NadC"/>
</dbReference>
<evidence type="ECO:0000256" key="9">
    <source>
        <dbReference type="PIRNR" id="PIRNR006250"/>
    </source>
</evidence>
<evidence type="ECO:0000256" key="4">
    <source>
        <dbReference type="ARBA" id="ARBA00011944"/>
    </source>
</evidence>
<evidence type="ECO:0000313" key="12">
    <source>
        <dbReference type="EMBL" id="CUV66451.1"/>
    </source>
</evidence>
<evidence type="ECO:0000256" key="6">
    <source>
        <dbReference type="ARBA" id="ARBA00022676"/>
    </source>
</evidence>